<dbReference type="InterPro" id="IPR000515">
    <property type="entry name" value="MetI-like"/>
</dbReference>
<accession>A0ABY5SG49</accession>
<evidence type="ECO:0000256" key="7">
    <source>
        <dbReference type="RuleBase" id="RU363032"/>
    </source>
</evidence>
<sequence>MVTNRSFSSRLSNAVIVAILTCISLLCIAPLWYTISVSFSDKAAVAAGLVTWRPVEFTLSAYQHLLSDKSFFRAFGISVERVLLGGLINFVLTVMMAYPLSRETKQFKVRNLYMWFIVFTMLFSGGLIPWFMTIKSYGLLNSIWALVLPGAVPVFSVILLVNFFRSIPKDLDEAAVMDGAGPWYMLLRIYLPVSLPALATITLFSIVGHWNSFFDGLILMTKSELYPLQTYIQQLIVQVNTAGMTSEEMKMVAQLSNKTLDAAKVVISMIPVLIIYPFLQKYFIHGIMLGSVKE</sequence>
<feature type="transmembrane region" description="Helical" evidence="7">
    <location>
        <begin position="82"/>
        <end position="100"/>
    </location>
</feature>
<evidence type="ECO:0000256" key="4">
    <source>
        <dbReference type="ARBA" id="ARBA00022692"/>
    </source>
</evidence>
<dbReference type="PANTHER" id="PTHR43744:SF9">
    <property type="entry name" value="POLYGALACTURONAN_RHAMNOGALACTURONAN TRANSPORT SYSTEM PERMEASE PROTEIN YTCP"/>
    <property type="match status" value="1"/>
</dbReference>
<feature type="transmembrane region" description="Helical" evidence="7">
    <location>
        <begin position="143"/>
        <end position="164"/>
    </location>
</feature>
<dbReference type="PROSITE" id="PS50928">
    <property type="entry name" value="ABC_TM1"/>
    <property type="match status" value="1"/>
</dbReference>
<feature type="transmembrane region" description="Helical" evidence="7">
    <location>
        <begin position="262"/>
        <end position="279"/>
    </location>
</feature>
<evidence type="ECO:0000256" key="6">
    <source>
        <dbReference type="ARBA" id="ARBA00023136"/>
    </source>
</evidence>
<dbReference type="RefSeq" id="WP_258387769.1">
    <property type="nucleotide sequence ID" value="NZ_CP091430.1"/>
</dbReference>
<dbReference type="SUPFAM" id="SSF161098">
    <property type="entry name" value="MetI-like"/>
    <property type="match status" value="1"/>
</dbReference>
<gene>
    <name evidence="9" type="ORF">L1F29_07785</name>
</gene>
<reference evidence="9" key="1">
    <citation type="submission" date="2022-01" db="EMBL/GenBank/DDBJ databases">
        <title>Paenibacillus spongiae sp. nov., isolated from marine sponge.</title>
        <authorList>
            <person name="Li Z."/>
            <person name="Zhang M."/>
        </authorList>
    </citation>
    <scope>NUCLEOTIDE SEQUENCE</scope>
    <source>
        <strain evidence="9">PHS-Z3</strain>
    </source>
</reference>
<proteinExistence type="inferred from homology"/>
<dbReference type="Proteomes" id="UP001057877">
    <property type="component" value="Chromosome"/>
</dbReference>
<feature type="transmembrane region" description="Helical" evidence="7">
    <location>
        <begin position="112"/>
        <end position="131"/>
    </location>
</feature>
<organism evidence="9 10">
    <name type="scientific">Paenibacillus spongiae</name>
    <dbReference type="NCBI Taxonomy" id="2909671"/>
    <lineage>
        <taxon>Bacteria</taxon>
        <taxon>Bacillati</taxon>
        <taxon>Bacillota</taxon>
        <taxon>Bacilli</taxon>
        <taxon>Bacillales</taxon>
        <taxon>Paenibacillaceae</taxon>
        <taxon>Paenibacillus</taxon>
    </lineage>
</organism>
<protein>
    <submittedName>
        <fullName evidence="9">Carbohydrate ABC transporter permease</fullName>
    </submittedName>
</protein>
<feature type="transmembrane region" description="Helical" evidence="7">
    <location>
        <begin position="12"/>
        <end position="33"/>
    </location>
</feature>
<dbReference type="CDD" id="cd06261">
    <property type="entry name" value="TM_PBP2"/>
    <property type="match status" value="1"/>
</dbReference>
<evidence type="ECO:0000256" key="2">
    <source>
        <dbReference type="ARBA" id="ARBA00022448"/>
    </source>
</evidence>
<keyword evidence="4 7" id="KW-0812">Transmembrane</keyword>
<evidence type="ECO:0000256" key="5">
    <source>
        <dbReference type="ARBA" id="ARBA00022989"/>
    </source>
</evidence>
<dbReference type="Pfam" id="PF00528">
    <property type="entry name" value="BPD_transp_1"/>
    <property type="match status" value="1"/>
</dbReference>
<evidence type="ECO:0000256" key="1">
    <source>
        <dbReference type="ARBA" id="ARBA00004651"/>
    </source>
</evidence>
<name>A0ABY5SG49_9BACL</name>
<evidence type="ECO:0000313" key="9">
    <source>
        <dbReference type="EMBL" id="UVI31707.1"/>
    </source>
</evidence>
<feature type="domain" description="ABC transmembrane type-1" evidence="8">
    <location>
        <begin position="75"/>
        <end position="279"/>
    </location>
</feature>
<evidence type="ECO:0000259" key="8">
    <source>
        <dbReference type="PROSITE" id="PS50928"/>
    </source>
</evidence>
<keyword evidence="3" id="KW-1003">Cell membrane</keyword>
<keyword evidence="10" id="KW-1185">Reference proteome</keyword>
<keyword evidence="5 7" id="KW-1133">Transmembrane helix</keyword>
<comment type="subcellular location">
    <subcellularLocation>
        <location evidence="1 7">Cell membrane</location>
        <topology evidence="1 7">Multi-pass membrane protein</topology>
    </subcellularLocation>
</comment>
<evidence type="ECO:0000256" key="3">
    <source>
        <dbReference type="ARBA" id="ARBA00022475"/>
    </source>
</evidence>
<evidence type="ECO:0000313" key="10">
    <source>
        <dbReference type="Proteomes" id="UP001057877"/>
    </source>
</evidence>
<dbReference type="Gene3D" id="1.10.3720.10">
    <property type="entry name" value="MetI-like"/>
    <property type="match status" value="1"/>
</dbReference>
<keyword evidence="2 7" id="KW-0813">Transport</keyword>
<keyword evidence="6 7" id="KW-0472">Membrane</keyword>
<feature type="transmembrane region" description="Helical" evidence="7">
    <location>
        <begin position="185"/>
        <end position="210"/>
    </location>
</feature>
<dbReference type="InterPro" id="IPR035906">
    <property type="entry name" value="MetI-like_sf"/>
</dbReference>
<dbReference type="EMBL" id="CP091430">
    <property type="protein sequence ID" value="UVI31707.1"/>
    <property type="molecule type" value="Genomic_DNA"/>
</dbReference>
<comment type="similarity">
    <text evidence="7">Belongs to the binding-protein-dependent transport system permease family.</text>
</comment>
<dbReference type="PANTHER" id="PTHR43744">
    <property type="entry name" value="ABC TRANSPORTER PERMEASE PROTEIN MG189-RELATED-RELATED"/>
    <property type="match status" value="1"/>
</dbReference>